<evidence type="ECO:0000313" key="3">
    <source>
        <dbReference type="EMBL" id="TWT90561.1"/>
    </source>
</evidence>
<reference evidence="3 4" key="1">
    <citation type="submission" date="2019-02" db="EMBL/GenBank/DDBJ databases">
        <title>Deep-cultivation of Planctomycetes and their phenomic and genomic characterization uncovers novel biology.</title>
        <authorList>
            <person name="Wiegand S."/>
            <person name="Jogler M."/>
            <person name="Boedeker C."/>
            <person name="Pinto D."/>
            <person name="Vollmers J."/>
            <person name="Rivas-Marin E."/>
            <person name="Kohn T."/>
            <person name="Peeters S.H."/>
            <person name="Heuer A."/>
            <person name="Rast P."/>
            <person name="Oberbeckmann S."/>
            <person name="Bunk B."/>
            <person name="Jeske O."/>
            <person name="Meyerdierks A."/>
            <person name="Storesund J.E."/>
            <person name="Kallscheuer N."/>
            <person name="Luecker S."/>
            <person name="Lage O.M."/>
            <person name="Pohl T."/>
            <person name="Merkel B.J."/>
            <person name="Hornburger P."/>
            <person name="Mueller R.-W."/>
            <person name="Bruemmer F."/>
            <person name="Labrenz M."/>
            <person name="Spormann A.M."/>
            <person name="Op Den Camp H."/>
            <person name="Overmann J."/>
            <person name="Amann R."/>
            <person name="Jetten M.S.M."/>
            <person name="Mascher T."/>
            <person name="Medema M.H."/>
            <person name="Devos D.P."/>
            <person name="Kaster A.-K."/>
            <person name="Ovreas L."/>
            <person name="Rohde M."/>
            <person name="Galperin M.Y."/>
            <person name="Jogler C."/>
        </authorList>
    </citation>
    <scope>NUCLEOTIDE SEQUENCE [LARGE SCALE GENOMIC DNA]</scope>
    <source>
        <strain evidence="3 4">Mal64</strain>
    </source>
</reference>
<sequence precursor="true">MPRIETSAPRGARTLLALTLALVAAQASAVQTLRPERTLRLELEDSTAEAPRSAVATAVALSPNGDRILAGADDHRLWEWRTETGELLGRREGHTDWVRGVRFSTDGEWVATVSDDRRLRVYKGDTLSTTDLAPGGLACSAFHPDGQRLIVAGRTQAARLYRLPEGELVETFGCPCGDTRSVAFSPDGSRMAAAGGSGVLRVWDLASGEAVHDFDTGGRRVRAVAFSPDGRLVAAAGDGPLCRLWDVISGESAGEIAIRPAKAFAVAFLADREVAIGGSDNAIRSYDVYSGSPMRRFEGHTGTVAAMTINADRTKMVTAGFDATVRVWPLKRDDVALAPTAAGVGR</sequence>
<dbReference type="EMBL" id="SJPQ01000001">
    <property type="protein sequence ID" value="TWT90561.1"/>
    <property type="molecule type" value="Genomic_DNA"/>
</dbReference>
<proteinExistence type="predicted"/>
<protein>
    <submittedName>
        <fullName evidence="3">WD domain, G-beta repeat</fullName>
    </submittedName>
</protein>
<dbReference type="InterPro" id="IPR015943">
    <property type="entry name" value="WD40/YVTN_repeat-like_dom_sf"/>
</dbReference>
<dbReference type="PANTHER" id="PTHR19879:SF9">
    <property type="entry name" value="TRANSCRIPTION INITIATION FACTOR TFIID SUBUNIT 5"/>
    <property type="match status" value="1"/>
</dbReference>
<dbReference type="Pfam" id="PF00400">
    <property type="entry name" value="WD40"/>
    <property type="match status" value="5"/>
</dbReference>
<dbReference type="SMART" id="SM00320">
    <property type="entry name" value="WD40"/>
    <property type="match status" value="7"/>
</dbReference>
<dbReference type="Proteomes" id="UP000315440">
    <property type="component" value="Unassembled WGS sequence"/>
</dbReference>
<accession>A0A5C5ZUH4</accession>
<dbReference type="PROSITE" id="PS50082">
    <property type="entry name" value="WD_REPEATS_2"/>
    <property type="match status" value="4"/>
</dbReference>
<dbReference type="OrthoDB" id="277950at2"/>
<comment type="caution">
    <text evidence="3">The sequence shown here is derived from an EMBL/GenBank/DDBJ whole genome shotgun (WGS) entry which is preliminary data.</text>
</comment>
<keyword evidence="2" id="KW-0732">Signal</keyword>
<dbReference type="Gene3D" id="2.130.10.10">
    <property type="entry name" value="YVTN repeat-like/Quinoprotein amine dehydrogenase"/>
    <property type="match status" value="2"/>
</dbReference>
<dbReference type="SUPFAM" id="SSF50998">
    <property type="entry name" value="Quinoprotein alcohol dehydrogenase-like"/>
    <property type="match status" value="1"/>
</dbReference>
<feature type="repeat" description="WD" evidence="1">
    <location>
        <begin position="214"/>
        <end position="255"/>
    </location>
</feature>
<dbReference type="AlphaFoldDB" id="A0A5C5ZUH4"/>
<evidence type="ECO:0000313" key="4">
    <source>
        <dbReference type="Proteomes" id="UP000315440"/>
    </source>
</evidence>
<feature type="repeat" description="WD" evidence="1">
    <location>
        <begin position="181"/>
        <end position="213"/>
    </location>
</feature>
<gene>
    <name evidence="3" type="ORF">Mal64_09540</name>
</gene>
<keyword evidence="1" id="KW-0853">WD repeat</keyword>
<evidence type="ECO:0000256" key="1">
    <source>
        <dbReference type="PROSITE-ProRule" id="PRU00221"/>
    </source>
</evidence>
<evidence type="ECO:0000256" key="2">
    <source>
        <dbReference type="SAM" id="SignalP"/>
    </source>
</evidence>
<keyword evidence="4" id="KW-1185">Reference proteome</keyword>
<dbReference type="InterPro" id="IPR011047">
    <property type="entry name" value="Quinoprotein_ADH-like_sf"/>
</dbReference>
<organism evidence="3 4">
    <name type="scientific">Pseudobythopirellula maris</name>
    <dbReference type="NCBI Taxonomy" id="2527991"/>
    <lineage>
        <taxon>Bacteria</taxon>
        <taxon>Pseudomonadati</taxon>
        <taxon>Planctomycetota</taxon>
        <taxon>Planctomycetia</taxon>
        <taxon>Pirellulales</taxon>
        <taxon>Lacipirellulaceae</taxon>
        <taxon>Pseudobythopirellula</taxon>
    </lineage>
</organism>
<dbReference type="PANTHER" id="PTHR19879">
    <property type="entry name" value="TRANSCRIPTION INITIATION FACTOR TFIID"/>
    <property type="match status" value="1"/>
</dbReference>
<feature type="repeat" description="WD" evidence="1">
    <location>
        <begin position="297"/>
        <end position="338"/>
    </location>
</feature>
<dbReference type="RefSeq" id="WP_146397539.1">
    <property type="nucleotide sequence ID" value="NZ_SJPQ01000001.1"/>
</dbReference>
<dbReference type="CDD" id="cd00200">
    <property type="entry name" value="WD40"/>
    <property type="match status" value="1"/>
</dbReference>
<dbReference type="PROSITE" id="PS50294">
    <property type="entry name" value="WD_REPEATS_REGION"/>
    <property type="match status" value="1"/>
</dbReference>
<name>A0A5C5ZUH4_9BACT</name>
<feature type="signal peptide" evidence="2">
    <location>
        <begin position="1"/>
        <end position="29"/>
    </location>
</feature>
<dbReference type="InterPro" id="IPR001680">
    <property type="entry name" value="WD40_rpt"/>
</dbReference>
<feature type="repeat" description="WD" evidence="1">
    <location>
        <begin position="91"/>
        <end position="123"/>
    </location>
</feature>
<feature type="chain" id="PRO_5022797808" evidence="2">
    <location>
        <begin position="30"/>
        <end position="346"/>
    </location>
</feature>